<comment type="caution">
    <text evidence="2">The sequence shown here is derived from an EMBL/GenBank/DDBJ whole genome shotgun (WGS) entry which is preliminary data.</text>
</comment>
<evidence type="ECO:0000313" key="3">
    <source>
        <dbReference type="Proteomes" id="UP000576225"/>
    </source>
</evidence>
<proteinExistence type="predicted"/>
<reference evidence="2 3" key="1">
    <citation type="submission" date="2020-04" db="EMBL/GenBank/DDBJ databases">
        <authorList>
            <person name="Hitch T.C.A."/>
            <person name="Wylensek D."/>
            <person name="Clavel T."/>
        </authorList>
    </citation>
    <scope>NUCLEOTIDE SEQUENCE [LARGE SCALE GENOMIC DNA]</scope>
    <source>
        <strain evidence="2 3">COR2-253-APC-1A</strain>
    </source>
</reference>
<feature type="region of interest" description="Disordered" evidence="1">
    <location>
        <begin position="280"/>
        <end position="323"/>
    </location>
</feature>
<sequence length="323" mass="37293">MTAFDQLVIRIENSIRTEENQDSSMRNLHLEIFQQLKMTPLPHETSGRQFLGGPGREEQIRIEFIQKAQKIGAGLAVRNFAQESLYSGRSFFLRLLQRGLEAVGRKIGADYACKLYPELRRLRDNGEKPPQLELQPARRNAFYQFTVKNYGDRYELEPVTEIGEAWQNSIQFDDKRQRYIEEFTFNTLEKADAMHGAWERFIAKKGRCPVAYCLTVKRDASGHYSVSSISHVPFVMKENRIINQDGSSSERRIFSSVFEAEQVRAVLVKQKDDRTQAVELEHTSKNMSSKKTRTLQTPRLVKEQSRPQTTDRISRQSPGGRTV</sequence>
<protein>
    <submittedName>
        <fullName evidence="2">Uncharacterized protein</fullName>
    </submittedName>
</protein>
<accession>A0A848AS71</accession>
<feature type="compositionally biased region" description="Polar residues" evidence="1">
    <location>
        <begin position="306"/>
        <end position="323"/>
    </location>
</feature>
<dbReference type="RefSeq" id="WP_168961101.1">
    <property type="nucleotide sequence ID" value="NZ_JABAEW010000001.1"/>
</dbReference>
<name>A0A848AS71_9BACT</name>
<evidence type="ECO:0000256" key="1">
    <source>
        <dbReference type="SAM" id="MobiDB-lite"/>
    </source>
</evidence>
<dbReference type="AlphaFoldDB" id="A0A848AS71"/>
<dbReference type="EMBL" id="JABAEW010000001">
    <property type="protein sequence ID" value="NMD84977.1"/>
    <property type="molecule type" value="Genomic_DNA"/>
</dbReference>
<organism evidence="2 3">
    <name type="scientific">Victivallis vadensis</name>
    <dbReference type="NCBI Taxonomy" id="172901"/>
    <lineage>
        <taxon>Bacteria</taxon>
        <taxon>Pseudomonadati</taxon>
        <taxon>Lentisphaerota</taxon>
        <taxon>Lentisphaeria</taxon>
        <taxon>Victivallales</taxon>
        <taxon>Victivallaceae</taxon>
        <taxon>Victivallis</taxon>
    </lineage>
</organism>
<evidence type="ECO:0000313" key="2">
    <source>
        <dbReference type="EMBL" id="NMD84977.1"/>
    </source>
</evidence>
<gene>
    <name evidence="2" type="ORF">HF882_00105</name>
</gene>
<dbReference type="Proteomes" id="UP000576225">
    <property type="component" value="Unassembled WGS sequence"/>
</dbReference>